<accession>A0A9I9EJ34</accession>
<protein>
    <submittedName>
        <fullName evidence="1">Uncharacterized protein</fullName>
    </submittedName>
</protein>
<dbReference type="AlphaFoldDB" id="A0A9I9EJ34"/>
<dbReference type="Gramene" id="MELO3C034459.2.1">
    <property type="protein sequence ID" value="MELO3C034459.2.1"/>
    <property type="gene ID" value="MELO3C034459.2"/>
</dbReference>
<organism evidence="1">
    <name type="scientific">Cucumis melo</name>
    <name type="common">Muskmelon</name>
    <dbReference type="NCBI Taxonomy" id="3656"/>
    <lineage>
        <taxon>Eukaryota</taxon>
        <taxon>Viridiplantae</taxon>
        <taxon>Streptophyta</taxon>
        <taxon>Embryophyta</taxon>
        <taxon>Tracheophyta</taxon>
        <taxon>Spermatophyta</taxon>
        <taxon>Magnoliopsida</taxon>
        <taxon>eudicotyledons</taxon>
        <taxon>Gunneridae</taxon>
        <taxon>Pentapetalae</taxon>
        <taxon>rosids</taxon>
        <taxon>fabids</taxon>
        <taxon>Cucurbitales</taxon>
        <taxon>Cucurbitaceae</taxon>
        <taxon>Benincaseae</taxon>
        <taxon>Cucumis</taxon>
    </lineage>
</organism>
<name>A0A9I9EJ34_CUCME</name>
<dbReference type="EnsemblPlants" id="MELO3C034459.2.1">
    <property type="protein sequence ID" value="MELO3C034459.2.1"/>
    <property type="gene ID" value="MELO3C034459.2"/>
</dbReference>
<evidence type="ECO:0000313" key="1">
    <source>
        <dbReference type="EnsemblPlants" id="MELO3C034459.2.1"/>
    </source>
</evidence>
<reference evidence="1" key="1">
    <citation type="submission" date="2023-03" db="UniProtKB">
        <authorList>
            <consortium name="EnsemblPlants"/>
        </authorList>
    </citation>
    <scope>IDENTIFICATION</scope>
</reference>
<sequence>MRMATTLGPYIVHTMTPSFLDFGIFLKIVLSYFNIEFCNFWMPTLFFSIALQSSTWIRKVLPKHLRGLNTDGLNVIFMITVIWKKLLSLLMERRKVSSRNNIELLINMDFCFCAFVFLCDQVSTMDHLAACERTPALGNLDLYLWCFLRISKPIDRGTIESSKFCNLKNLYSKKQKERTNLNLCGARQVHSQEVGKIQLLSNITVSKRSKIFPNDMSDALDGAIEEWHVAMKGMGDR</sequence>
<proteinExistence type="predicted"/>